<proteinExistence type="predicted"/>
<sequence>MRLEVPEKVARVGWYAGGVTAGLKGFLGADWRADWGTRSGGGLCFWEASGRRWEQQRLMIVRVDGAEQSSAS</sequence>
<organism evidence="1 2">
    <name type="scientific">Dictyobacter formicarum</name>
    <dbReference type="NCBI Taxonomy" id="2778368"/>
    <lineage>
        <taxon>Bacteria</taxon>
        <taxon>Bacillati</taxon>
        <taxon>Chloroflexota</taxon>
        <taxon>Ktedonobacteria</taxon>
        <taxon>Ktedonobacterales</taxon>
        <taxon>Dictyobacteraceae</taxon>
        <taxon>Dictyobacter</taxon>
    </lineage>
</organism>
<keyword evidence="2" id="KW-1185">Reference proteome</keyword>
<protein>
    <submittedName>
        <fullName evidence="1">Uncharacterized protein</fullName>
    </submittedName>
</protein>
<comment type="caution">
    <text evidence="1">The sequence shown here is derived from an EMBL/GenBank/DDBJ whole genome shotgun (WGS) entry which is preliminary data.</text>
</comment>
<gene>
    <name evidence="1" type="ORF">KSZ_51870</name>
</gene>
<dbReference type="RefSeq" id="WP_201364749.1">
    <property type="nucleotide sequence ID" value="NZ_BNJJ01000015.1"/>
</dbReference>
<dbReference type="EMBL" id="BNJJ01000015">
    <property type="protein sequence ID" value="GHO87181.1"/>
    <property type="molecule type" value="Genomic_DNA"/>
</dbReference>
<name>A0ABQ3VPZ8_9CHLR</name>
<reference evidence="1 2" key="1">
    <citation type="journal article" date="2021" name="Int. J. Syst. Evol. Microbiol.">
        <title>Reticulibacter mediterranei gen. nov., sp. nov., within the new family Reticulibacteraceae fam. nov., and Ktedonospora formicarum gen. nov., sp. nov., Ktedonobacter robiniae sp. nov., Dictyobacter formicarum sp. nov. and Dictyobacter arantiisoli sp. nov., belonging to the class Ktedonobacteria.</title>
        <authorList>
            <person name="Yabe S."/>
            <person name="Zheng Y."/>
            <person name="Wang C.M."/>
            <person name="Sakai Y."/>
            <person name="Abe K."/>
            <person name="Yokota A."/>
            <person name="Donadio S."/>
            <person name="Cavaletti L."/>
            <person name="Monciardini P."/>
        </authorList>
    </citation>
    <scope>NUCLEOTIDE SEQUENCE [LARGE SCALE GENOMIC DNA]</scope>
    <source>
        <strain evidence="1 2">SOSP1-9</strain>
    </source>
</reference>
<evidence type="ECO:0000313" key="1">
    <source>
        <dbReference type="EMBL" id="GHO87181.1"/>
    </source>
</evidence>
<dbReference type="Proteomes" id="UP000635565">
    <property type="component" value="Unassembled WGS sequence"/>
</dbReference>
<evidence type="ECO:0000313" key="2">
    <source>
        <dbReference type="Proteomes" id="UP000635565"/>
    </source>
</evidence>
<accession>A0ABQ3VPZ8</accession>